<name>A0ABD6EDK8_9BILA</name>
<keyword evidence="3" id="KW-0689">Ribosomal protein</keyword>
<evidence type="ECO:0000256" key="2">
    <source>
        <dbReference type="ARBA" id="ARBA00009254"/>
    </source>
</evidence>
<dbReference type="Proteomes" id="UP001608902">
    <property type="component" value="Unassembled WGS sequence"/>
</dbReference>
<comment type="subcellular location">
    <subcellularLocation>
        <location evidence="1">Mitochondrion</location>
    </subcellularLocation>
</comment>
<protein>
    <recommendedName>
        <fullName evidence="6">Large ribosomal subunit protein uL29m</fullName>
    </recommendedName>
</protein>
<dbReference type="Pfam" id="PF06984">
    <property type="entry name" value="MRP-L47"/>
    <property type="match status" value="1"/>
</dbReference>
<sequence length="227" mass="27143">MMISPIIRTSRFSGRIFARLFATKAIDSRSNSLAEFFDDEVNWGKTELRPKTRPGRSWSCDELRLKSNTDLHKLWFVLLKERNMLLTMEEAYRKRARFMPNPERIYRVKESMENIETVVHERNNAFFELETGHGADPPQRTVTSFMGFTFKKTATEHYLPAEVNGDKEYEVPYLDDDAYMMQKLWAEKEEAKKRDRMDDERRERNLTEDQKRFQRSARRTIHCVEQL</sequence>
<reference evidence="8 9" key="1">
    <citation type="submission" date="2024-08" db="EMBL/GenBank/DDBJ databases">
        <title>Gnathostoma spinigerum genome.</title>
        <authorList>
            <person name="Gonzalez-Bertolin B."/>
            <person name="Monzon S."/>
            <person name="Zaballos A."/>
            <person name="Jimenez P."/>
            <person name="Dekumyoy P."/>
            <person name="Varona S."/>
            <person name="Cuesta I."/>
            <person name="Sumanam S."/>
            <person name="Adisakwattana P."/>
            <person name="Gasser R.B."/>
            <person name="Hernandez-Gonzalez A."/>
            <person name="Young N.D."/>
            <person name="Perteguer M.J."/>
        </authorList>
    </citation>
    <scope>NUCLEOTIDE SEQUENCE [LARGE SCALE GENOMIC DNA]</scope>
    <source>
        <strain evidence="8">AL3</strain>
        <tissue evidence="8">Liver</tissue>
    </source>
</reference>
<comment type="similarity">
    <text evidence="2">Belongs to the universal ribosomal protein uL29 family.</text>
</comment>
<dbReference type="GO" id="GO:0005840">
    <property type="term" value="C:ribosome"/>
    <property type="evidence" value="ECO:0007669"/>
    <property type="project" value="UniProtKB-KW"/>
</dbReference>
<feature type="compositionally biased region" description="Basic and acidic residues" evidence="7">
    <location>
        <begin position="190"/>
        <end position="212"/>
    </location>
</feature>
<dbReference type="InterPro" id="IPR038340">
    <property type="entry name" value="MRP-L47_sf"/>
</dbReference>
<keyword evidence="9" id="KW-1185">Reference proteome</keyword>
<dbReference type="GO" id="GO:1990904">
    <property type="term" value="C:ribonucleoprotein complex"/>
    <property type="evidence" value="ECO:0007669"/>
    <property type="project" value="UniProtKB-KW"/>
</dbReference>
<evidence type="ECO:0000256" key="5">
    <source>
        <dbReference type="ARBA" id="ARBA00023274"/>
    </source>
</evidence>
<dbReference type="PANTHER" id="PTHR21183:SF18">
    <property type="entry name" value="LARGE RIBOSOMAL SUBUNIT PROTEIN UL29M"/>
    <property type="match status" value="1"/>
</dbReference>
<accession>A0ABD6EDK8</accession>
<dbReference type="AlphaFoldDB" id="A0ABD6EDK8"/>
<organism evidence="8 9">
    <name type="scientific">Gnathostoma spinigerum</name>
    <dbReference type="NCBI Taxonomy" id="75299"/>
    <lineage>
        <taxon>Eukaryota</taxon>
        <taxon>Metazoa</taxon>
        <taxon>Ecdysozoa</taxon>
        <taxon>Nematoda</taxon>
        <taxon>Chromadorea</taxon>
        <taxon>Rhabditida</taxon>
        <taxon>Spirurina</taxon>
        <taxon>Gnathostomatomorpha</taxon>
        <taxon>Gnathostomatoidea</taxon>
        <taxon>Gnathostomatidae</taxon>
        <taxon>Gnathostoma</taxon>
    </lineage>
</organism>
<evidence type="ECO:0000256" key="4">
    <source>
        <dbReference type="ARBA" id="ARBA00023128"/>
    </source>
</evidence>
<evidence type="ECO:0000256" key="7">
    <source>
        <dbReference type="SAM" id="MobiDB-lite"/>
    </source>
</evidence>
<evidence type="ECO:0000256" key="3">
    <source>
        <dbReference type="ARBA" id="ARBA00022980"/>
    </source>
</evidence>
<keyword evidence="4" id="KW-0496">Mitochondrion</keyword>
<dbReference type="GO" id="GO:0005739">
    <property type="term" value="C:mitochondrion"/>
    <property type="evidence" value="ECO:0007669"/>
    <property type="project" value="UniProtKB-SubCell"/>
</dbReference>
<proteinExistence type="inferred from homology"/>
<evidence type="ECO:0000313" key="8">
    <source>
        <dbReference type="EMBL" id="MFH4974400.1"/>
    </source>
</evidence>
<keyword evidence="5" id="KW-0687">Ribonucleoprotein</keyword>
<dbReference type="EMBL" id="JBGFUD010000372">
    <property type="protein sequence ID" value="MFH4974400.1"/>
    <property type="molecule type" value="Genomic_DNA"/>
</dbReference>
<evidence type="ECO:0000256" key="1">
    <source>
        <dbReference type="ARBA" id="ARBA00004173"/>
    </source>
</evidence>
<feature type="region of interest" description="Disordered" evidence="7">
    <location>
        <begin position="190"/>
        <end position="217"/>
    </location>
</feature>
<evidence type="ECO:0000256" key="6">
    <source>
        <dbReference type="ARBA" id="ARBA00035289"/>
    </source>
</evidence>
<gene>
    <name evidence="8" type="ORF">AB6A40_001109</name>
</gene>
<evidence type="ECO:0000313" key="9">
    <source>
        <dbReference type="Proteomes" id="UP001608902"/>
    </source>
</evidence>
<comment type="caution">
    <text evidence="8">The sequence shown here is derived from an EMBL/GenBank/DDBJ whole genome shotgun (WGS) entry which is preliminary data.</text>
</comment>
<dbReference type="InterPro" id="IPR010729">
    <property type="entry name" value="Ribosomal_uL29_mit"/>
</dbReference>
<dbReference type="Gene3D" id="6.10.330.20">
    <property type="match status" value="1"/>
</dbReference>
<dbReference type="PANTHER" id="PTHR21183">
    <property type="entry name" value="RIBOSOMAL PROTEIN L47, MITOCHONDRIAL-RELATED"/>
    <property type="match status" value="1"/>
</dbReference>